<dbReference type="InterPro" id="IPR028082">
    <property type="entry name" value="Peripla_BP_I"/>
</dbReference>
<evidence type="ECO:0000256" key="9">
    <source>
        <dbReference type="ARBA" id="ARBA00023286"/>
    </source>
</evidence>
<evidence type="ECO:0000259" key="11">
    <source>
        <dbReference type="SMART" id="SM00918"/>
    </source>
</evidence>
<evidence type="ECO:0000313" key="12">
    <source>
        <dbReference type="EMBL" id="KAK1880981.1"/>
    </source>
</evidence>
<sequence length="502" mass="56157">MNPCFLTPPVGLLRLEELVHRFLISRETLSVRMLDDSLDPTPLLKEIRDDKVATIIIDANASISYHILRKANELGMTSAFYKYILTTMDFPLLRLDDVVDDKSNILGFSMLNSTHPFYLEFIRSLNLSWREGCTLSPYPGPSGRTAFADLLTLGQPPGVSDKINPITPVEAVYRHPTKVRGVQCKAVFDTACTYSLMRHSQWLDIVLKGEQLKPSENQSFALADGKTCHGALGKVQLLYGWHDMMWSLETYIIDDNDLAFPIILGLDFLTKTSTIINLGDRTYGLSSALMFDAVHVVVSAVQELNRSQEIGVRPLSCTSPLIWQHGTSLMNYLRMVEYDGLTGHIEFNSKGQRTNYTLKILEKHPAGHKEINLVFPSLLPLLSPLPPPPPPAQIGTWYSNNTLAMNSTSLDLNASDTLVNKTLIVTTILENPYVMRRSNYQDFQGNDQYEGFCVDMLRELAGILKFSFKIKLVDDGLYGAPEPNGSWTGMVGELINRGTQGF</sequence>
<evidence type="ECO:0000256" key="10">
    <source>
        <dbReference type="ARBA" id="ARBA00023303"/>
    </source>
</evidence>
<evidence type="ECO:0000313" key="13">
    <source>
        <dbReference type="Proteomes" id="UP001228049"/>
    </source>
</evidence>
<dbReference type="InterPro" id="IPR015683">
    <property type="entry name" value="Ionotropic_Glu_rcpt"/>
</dbReference>
<dbReference type="EMBL" id="JASDAP010000025">
    <property type="protein sequence ID" value="KAK1880981.1"/>
    <property type="molecule type" value="Genomic_DNA"/>
</dbReference>
<proteinExistence type="predicted"/>
<feature type="domain" description="Ionotropic glutamate receptor L-glutamate and glycine-binding" evidence="11">
    <location>
        <begin position="432"/>
        <end position="496"/>
    </location>
</feature>
<accession>A0AAD9BDC6</accession>
<dbReference type="Pfam" id="PF01094">
    <property type="entry name" value="ANF_receptor"/>
    <property type="match status" value="2"/>
</dbReference>
<keyword evidence="3" id="KW-0812">Transmembrane</keyword>
<keyword evidence="6" id="KW-0472">Membrane</keyword>
<dbReference type="Gene3D" id="2.40.70.10">
    <property type="entry name" value="Acid Proteases"/>
    <property type="match status" value="1"/>
</dbReference>
<dbReference type="Gene3D" id="3.40.190.10">
    <property type="entry name" value="Periplasmic binding protein-like II"/>
    <property type="match status" value="1"/>
</dbReference>
<keyword evidence="7 12" id="KW-0675">Receptor</keyword>
<evidence type="ECO:0000256" key="4">
    <source>
        <dbReference type="ARBA" id="ARBA00022989"/>
    </source>
</evidence>
<dbReference type="AlphaFoldDB" id="A0AAD9BDC6"/>
<protein>
    <submittedName>
        <fullName evidence="12">Glutamate receptor ionotropic kainate 5</fullName>
    </submittedName>
</protein>
<dbReference type="GO" id="GO:0015276">
    <property type="term" value="F:ligand-gated monoatomic ion channel activity"/>
    <property type="evidence" value="ECO:0007669"/>
    <property type="project" value="InterPro"/>
</dbReference>
<dbReference type="SUPFAM" id="SSF53822">
    <property type="entry name" value="Periplasmic binding protein-like I"/>
    <property type="match status" value="2"/>
</dbReference>
<evidence type="ECO:0000256" key="7">
    <source>
        <dbReference type="ARBA" id="ARBA00023170"/>
    </source>
</evidence>
<dbReference type="SMART" id="SM00918">
    <property type="entry name" value="Lig_chan-Glu_bd"/>
    <property type="match status" value="1"/>
</dbReference>
<dbReference type="Gene3D" id="3.40.50.2300">
    <property type="match status" value="2"/>
</dbReference>
<keyword evidence="13" id="KW-1185">Reference proteome</keyword>
<reference evidence="12" key="1">
    <citation type="submission" date="2023-04" db="EMBL/GenBank/DDBJ databases">
        <title>Chromosome-level genome of Chaenocephalus aceratus.</title>
        <authorList>
            <person name="Park H."/>
        </authorList>
    </citation>
    <scope>NUCLEOTIDE SEQUENCE</scope>
    <source>
        <strain evidence="12">DE</strain>
        <tissue evidence="12">Muscle</tissue>
    </source>
</reference>
<dbReference type="FunFam" id="3.40.190.10:FF:000210">
    <property type="entry name" value="Glutamate receptor ionotropic, kainate 1"/>
    <property type="match status" value="1"/>
</dbReference>
<comment type="subcellular location">
    <subcellularLocation>
        <location evidence="1">Membrane</location>
        <topology evidence="1">Multi-pass membrane protein</topology>
    </subcellularLocation>
</comment>
<keyword evidence="9" id="KW-1071">Ligand-gated ion channel</keyword>
<keyword evidence="5" id="KW-0406">Ion transport</keyword>
<evidence type="ECO:0000256" key="1">
    <source>
        <dbReference type="ARBA" id="ARBA00004141"/>
    </source>
</evidence>
<dbReference type="GO" id="GO:0016020">
    <property type="term" value="C:membrane"/>
    <property type="evidence" value="ECO:0007669"/>
    <property type="project" value="UniProtKB-SubCell"/>
</dbReference>
<organism evidence="12 13">
    <name type="scientific">Dissostichus eleginoides</name>
    <name type="common">Patagonian toothfish</name>
    <name type="synonym">Dissostichus amissus</name>
    <dbReference type="NCBI Taxonomy" id="100907"/>
    <lineage>
        <taxon>Eukaryota</taxon>
        <taxon>Metazoa</taxon>
        <taxon>Chordata</taxon>
        <taxon>Craniata</taxon>
        <taxon>Vertebrata</taxon>
        <taxon>Euteleostomi</taxon>
        <taxon>Actinopterygii</taxon>
        <taxon>Neopterygii</taxon>
        <taxon>Teleostei</taxon>
        <taxon>Neoteleostei</taxon>
        <taxon>Acanthomorphata</taxon>
        <taxon>Eupercaria</taxon>
        <taxon>Perciformes</taxon>
        <taxon>Notothenioidei</taxon>
        <taxon>Nototheniidae</taxon>
        <taxon>Dissostichus</taxon>
    </lineage>
</organism>
<dbReference type="InterPro" id="IPR001828">
    <property type="entry name" value="ANF_lig-bd_rcpt"/>
</dbReference>
<dbReference type="PANTHER" id="PTHR18966">
    <property type="entry name" value="IONOTROPIC GLUTAMATE RECEPTOR"/>
    <property type="match status" value="1"/>
</dbReference>
<gene>
    <name evidence="12" type="ORF">KUDE01_026498</name>
</gene>
<evidence type="ECO:0000256" key="2">
    <source>
        <dbReference type="ARBA" id="ARBA00022448"/>
    </source>
</evidence>
<evidence type="ECO:0000256" key="8">
    <source>
        <dbReference type="ARBA" id="ARBA00023180"/>
    </source>
</evidence>
<dbReference type="SUPFAM" id="SSF53850">
    <property type="entry name" value="Periplasmic binding protein-like II"/>
    <property type="match status" value="1"/>
</dbReference>
<evidence type="ECO:0000256" key="5">
    <source>
        <dbReference type="ARBA" id="ARBA00023065"/>
    </source>
</evidence>
<dbReference type="Proteomes" id="UP001228049">
    <property type="component" value="Unassembled WGS sequence"/>
</dbReference>
<dbReference type="InterPro" id="IPR019594">
    <property type="entry name" value="Glu/Gly-bd"/>
</dbReference>
<evidence type="ECO:0000256" key="6">
    <source>
        <dbReference type="ARBA" id="ARBA00023136"/>
    </source>
</evidence>
<keyword evidence="4" id="KW-1133">Transmembrane helix</keyword>
<dbReference type="Pfam" id="PF10613">
    <property type="entry name" value="Lig_chan-Glu_bd"/>
    <property type="match status" value="1"/>
</dbReference>
<keyword evidence="2" id="KW-0813">Transport</keyword>
<keyword evidence="10" id="KW-0407">Ion channel</keyword>
<comment type="caution">
    <text evidence="12">The sequence shown here is derived from an EMBL/GenBank/DDBJ whole genome shotgun (WGS) entry which is preliminary data.</text>
</comment>
<dbReference type="InterPro" id="IPR021109">
    <property type="entry name" value="Peptidase_aspartic_dom_sf"/>
</dbReference>
<keyword evidence="8" id="KW-0325">Glycoprotein</keyword>
<evidence type="ECO:0000256" key="3">
    <source>
        <dbReference type="ARBA" id="ARBA00022692"/>
    </source>
</evidence>
<name>A0AAD9BDC6_DISEL</name>